<feature type="transmembrane region" description="Helical" evidence="2">
    <location>
        <begin position="144"/>
        <end position="166"/>
    </location>
</feature>
<protein>
    <submittedName>
        <fullName evidence="3">Uncharacterized protein</fullName>
    </submittedName>
</protein>
<organism evidence="3 4">
    <name type="scientific">Paracidobacterium acidisoli</name>
    <dbReference type="NCBI Taxonomy" id="2303751"/>
    <lineage>
        <taxon>Bacteria</taxon>
        <taxon>Pseudomonadati</taxon>
        <taxon>Acidobacteriota</taxon>
        <taxon>Terriglobia</taxon>
        <taxon>Terriglobales</taxon>
        <taxon>Acidobacteriaceae</taxon>
        <taxon>Paracidobacterium</taxon>
    </lineage>
</organism>
<comment type="caution">
    <text evidence="3">The sequence shown here is derived from an EMBL/GenBank/DDBJ whole genome shotgun (WGS) entry which is preliminary data.</text>
</comment>
<feature type="transmembrane region" description="Helical" evidence="2">
    <location>
        <begin position="113"/>
        <end position="132"/>
    </location>
</feature>
<evidence type="ECO:0000313" key="3">
    <source>
        <dbReference type="EMBL" id="RFU17093.1"/>
    </source>
</evidence>
<dbReference type="Proteomes" id="UP000264702">
    <property type="component" value="Unassembled WGS sequence"/>
</dbReference>
<dbReference type="EMBL" id="QVQT01000003">
    <property type="protein sequence ID" value="RFU17093.1"/>
    <property type="molecule type" value="Genomic_DNA"/>
</dbReference>
<keyword evidence="2" id="KW-0812">Transmembrane</keyword>
<accession>A0A372IRE0</accession>
<feature type="transmembrane region" description="Helical" evidence="2">
    <location>
        <begin position="172"/>
        <end position="195"/>
    </location>
</feature>
<keyword evidence="4" id="KW-1185">Reference proteome</keyword>
<sequence length="330" mass="35989">MQGGSGAAGFLQNMLFLRLLMWTFREVNCTLSRMKRHRFQGRAKPGRRAGLLVLLSLALFAALVSMPNAGLSQESRGSPAPVPAARPANTGISSASSQAAPLQTAPNATRISYTRLIAVLCSGLLISAARLARKFRLYRGLGVFTNPYAILFLIFGIGLCGIPVTSEGTLKALPFLGSLGPWIADLSGIAVALVLPAIRFKPRTQPAGDNQMRDLAGGSSSNPILAVIEDAISECILRRMQKEVVEACRRYDWGAIRLAAGRALEEEMTIRPLPDEKYNAVRQSIENFQPDPDPHADSEKKYKALFGLLRWCSFHRLRSSLDAAAREIER</sequence>
<evidence type="ECO:0000313" key="4">
    <source>
        <dbReference type="Proteomes" id="UP000264702"/>
    </source>
</evidence>
<reference evidence="3 4" key="1">
    <citation type="submission" date="2018-08" db="EMBL/GenBank/DDBJ databases">
        <title>Acidipila sp. 4G-K13, an acidobacterium isolated from forest soil.</title>
        <authorList>
            <person name="Gao Z.-H."/>
            <person name="Qiu L.-H."/>
        </authorList>
    </citation>
    <scope>NUCLEOTIDE SEQUENCE [LARGE SCALE GENOMIC DNA]</scope>
    <source>
        <strain evidence="3 4">4G-K13</strain>
    </source>
</reference>
<keyword evidence="2" id="KW-0472">Membrane</keyword>
<keyword evidence="2" id="KW-1133">Transmembrane helix</keyword>
<dbReference type="AlphaFoldDB" id="A0A372IRE0"/>
<gene>
    <name evidence="3" type="ORF">D0Y96_10365</name>
</gene>
<evidence type="ECO:0000256" key="2">
    <source>
        <dbReference type="SAM" id="Phobius"/>
    </source>
</evidence>
<feature type="region of interest" description="Disordered" evidence="1">
    <location>
        <begin position="74"/>
        <end position="98"/>
    </location>
</feature>
<proteinExistence type="predicted"/>
<evidence type="ECO:0000256" key="1">
    <source>
        <dbReference type="SAM" id="MobiDB-lite"/>
    </source>
</evidence>
<name>A0A372IRE0_9BACT</name>